<dbReference type="EnsemblMetazoa" id="XM_050641418.1">
    <property type="protein sequence ID" value="XP_050497375.1"/>
    <property type="gene ID" value="LOC126878607"/>
</dbReference>
<organism evidence="2 3">
    <name type="scientific">Diabrotica virgifera virgifera</name>
    <name type="common">western corn rootworm</name>
    <dbReference type="NCBI Taxonomy" id="50390"/>
    <lineage>
        <taxon>Eukaryota</taxon>
        <taxon>Metazoa</taxon>
        <taxon>Ecdysozoa</taxon>
        <taxon>Arthropoda</taxon>
        <taxon>Hexapoda</taxon>
        <taxon>Insecta</taxon>
        <taxon>Pterygota</taxon>
        <taxon>Neoptera</taxon>
        <taxon>Endopterygota</taxon>
        <taxon>Coleoptera</taxon>
        <taxon>Polyphaga</taxon>
        <taxon>Cucujiformia</taxon>
        <taxon>Chrysomeloidea</taxon>
        <taxon>Chrysomelidae</taxon>
        <taxon>Galerucinae</taxon>
        <taxon>Diabroticina</taxon>
        <taxon>Diabroticites</taxon>
        <taxon>Diabrotica</taxon>
    </lineage>
</organism>
<dbReference type="InterPro" id="IPR036691">
    <property type="entry name" value="Endo/exonu/phosph_ase_sf"/>
</dbReference>
<dbReference type="PANTHER" id="PTHR33395:SF22">
    <property type="entry name" value="REVERSE TRANSCRIPTASE DOMAIN-CONTAINING PROTEIN"/>
    <property type="match status" value="1"/>
</dbReference>
<evidence type="ECO:0000256" key="1">
    <source>
        <dbReference type="SAM" id="Coils"/>
    </source>
</evidence>
<evidence type="ECO:0008006" key="4">
    <source>
        <dbReference type="Google" id="ProtNLM"/>
    </source>
</evidence>
<keyword evidence="1" id="KW-0175">Coiled coil</keyword>
<evidence type="ECO:0000313" key="2">
    <source>
        <dbReference type="EnsemblMetazoa" id="XP_050497375.1"/>
    </source>
</evidence>
<accession>A0ABM5JHG1</accession>
<feature type="coiled-coil region" evidence="1">
    <location>
        <begin position="41"/>
        <end position="68"/>
    </location>
</feature>
<dbReference type="RefSeq" id="XP_050497375.1">
    <property type="nucleotide sequence ID" value="XM_050641418.1"/>
</dbReference>
<dbReference type="Proteomes" id="UP001652700">
    <property type="component" value="Unplaced"/>
</dbReference>
<sequence>MPLTREQQLEIRSAADVSIKQLCQDQTFIKSIVDSVSAGIVQILNSKLDVYEKKIDDLKTEITKIKTDHEVEIQTIKASLIDLNKKGDSFDMIKITTELNQIKRKESNILIFGVPETEIHLQAYIENMFTAISMNRNPQLNGLHVSRLGLQPSANSNKCRPIKVKFPNSNQVTNFLKLNPKLKSLDCYKNIYMRSDQTVMQREYTSKIKKELSDRLAAESWLRDGVRSSELFPEDTYSVYRKDRSFGKFGGGVIFAVNNNVCHSEQHSVVFPIEKIDVLCVKVFKTNIKPIFFITVYIPPNVTFSEYSDFFDYIETFHETHEVVLIGDFNLTDLAAYYVNNSQITPLINRFVQLLNYTDSVQCNKIKNIHGKILDLIVTPSVFSCEVTPEVNALVPIDYHHPALTCYFPYEVKEDEYFVPNQKRLNFRKYNVNKFNKLLTEMDWSHLKHFSDVDSAVDSFSLSLQEIIDKCVPLSSTRSQKYPAWFTSEIIAKVKRKHHYLRMYRRSKYCFYLQRAKDLRRTIKLEIQLEYKKFIERSQNSFKSDARQFWNFVNAKNNKSRIPGLMKYGSDKFTTSQDIVNAFANFFKSVYISDSNSSPSVTSYFNYNPSSYFNIGKITSNDIIEGAKKLKNKFSCGPDNFPVSILKCHVESFIEPLVRRRTVRTEDVVAAVERSIEEDPLQYTYTPSCTAVEYVSIHFMEDFVKRSWFTCLQISTRAGIEATRSPSKA</sequence>
<dbReference type="PANTHER" id="PTHR33395">
    <property type="entry name" value="TRANSCRIPTASE, PUTATIVE-RELATED-RELATED"/>
    <property type="match status" value="1"/>
</dbReference>
<keyword evidence="3" id="KW-1185">Reference proteome</keyword>
<dbReference type="Gene3D" id="3.60.10.10">
    <property type="entry name" value="Endonuclease/exonuclease/phosphatase"/>
    <property type="match status" value="1"/>
</dbReference>
<evidence type="ECO:0000313" key="3">
    <source>
        <dbReference type="Proteomes" id="UP001652700"/>
    </source>
</evidence>
<dbReference type="SUPFAM" id="SSF56219">
    <property type="entry name" value="DNase I-like"/>
    <property type="match status" value="1"/>
</dbReference>
<name>A0ABM5JHG1_DIAVI</name>
<proteinExistence type="predicted"/>
<reference evidence="2" key="1">
    <citation type="submission" date="2025-05" db="UniProtKB">
        <authorList>
            <consortium name="EnsemblMetazoa"/>
        </authorList>
    </citation>
    <scope>IDENTIFICATION</scope>
</reference>
<protein>
    <recommendedName>
        <fullName evidence="4">Endonuclease/exonuclease/phosphatase domain-containing protein</fullName>
    </recommendedName>
</protein>
<dbReference type="GeneID" id="126878607"/>